<organism evidence="1">
    <name type="scientific">Arthrobotrys musiformis</name>
    <dbReference type="NCBI Taxonomy" id="47236"/>
    <lineage>
        <taxon>Eukaryota</taxon>
        <taxon>Fungi</taxon>
        <taxon>Dikarya</taxon>
        <taxon>Ascomycota</taxon>
        <taxon>Pezizomycotina</taxon>
        <taxon>Orbiliomycetes</taxon>
        <taxon>Orbiliales</taxon>
        <taxon>Orbiliaceae</taxon>
        <taxon>Arthrobotrys</taxon>
    </lineage>
</organism>
<accession>A0A482EAS8</accession>
<name>A0A482EAS8_9PEZI</name>
<gene>
    <name evidence="1" type="primary">orf128</name>
</gene>
<evidence type="ECO:0000313" key="1">
    <source>
        <dbReference type="EMBL" id="QBM31579.1"/>
    </source>
</evidence>
<geneLocation type="mitochondrion" evidence="1"/>
<dbReference type="AlphaFoldDB" id="A0A482EAS8"/>
<sequence length="128" mass="15276">MNEFVINSNENEITCRFPLFYTPNNSDEEWFLNYNLNINNNNDLLENHSDSSSLTDDNNINEAASIFLENEEYLPDLSDLDDLSPHYVLNDELSNSTINNELNENNWLEWWEYSHIQDYFINLFFSLY</sequence>
<keyword evidence="1" id="KW-0496">Mitochondrion</keyword>
<reference evidence="1" key="1">
    <citation type="submission" date="2019-03" db="EMBL/GenBank/DDBJ databases">
        <authorList>
            <person name="Zhang Y.Q."/>
        </authorList>
    </citation>
    <scope>NUCLEOTIDE SEQUENCE</scope>
    <source>
        <strain evidence="1">YMF1.03753</strain>
    </source>
</reference>
<protein>
    <submittedName>
        <fullName evidence="1">Uncharacterized protein</fullName>
    </submittedName>
</protein>
<proteinExistence type="predicted"/>
<dbReference type="EMBL" id="MK633967">
    <property type="protein sequence ID" value="QBM31579.1"/>
    <property type="molecule type" value="Genomic_DNA"/>
</dbReference>